<protein>
    <submittedName>
        <fullName evidence="2">Uncharacterized protein</fullName>
    </submittedName>
</protein>
<organism evidence="2 3">
    <name type="scientific">Zizania palustris</name>
    <name type="common">Northern wild rice</name>
    <dbReference type="NCBI Taxonomy" id="103762"/>
    <lineage>
        <taxon>Eukaryota</taxon>
        <taxon>Viridiplantae</taxon>
        <taxon>Streptophyta</taxon>
        <taxon>Embryophyta</taxon>
        <taxon>Tracheophyta</taxon>
        <taxon>Spermatophyta</taxon>
        <taxon>Magnoliopsida</taxon>
        <taxon>Liliopsida</taxon>
        <taxon>Poales</taxon>
        <taxon>Poaceae</taxon>
        <taxon>BOP clade</taxon>
        <taxon>Oryzoideae</taxon>
        <taxon>Oryzeae</taxon>
        <taxon>Zizaniinae</taxon>
        <taxon>Zizania</taxon>
    </lineage>
</organism>
<dbReference type="Proteomes" id="UP000729402">
    <property type="component" value="Unassembled WGS sequence"/>
</dbReference>
<dbReference type="AlphaFoldDB" id="A0A8J5W4W0"/>
<proteinExistence type="predicted"/>
<reference evidence="2" key="1">
    <citation type="journal article" date="2021" name="bioRxiv">
        <title>Whole Genome Assembly and Annotation of Northern Wild Rice, Zizania palustris L., Supports a Whole Genome Duplication in the Zizania Genus.</title>
        <authorList>
            <person name="Haas M."/>
            <person name="Kono T."/>
            <person name="Macchietto M."/>
            <person name="Millas R."/>
            <person name="McGilp L."/>
            <person name="Shao M."/>
            <person name="Duquette J."/>
            <person name="Hirsch C.N."/>
            <person name="Kimball J."/>
        </authorList>
    </citation>
    <scope>NUCLEOTIDE SEQUENCE</scope>
    <source>
        <tissue evidence="2">Fresh leaf tissue</tissue>
    </source>
</reference>
<evidence type="ECO:0000313" key="3">
    <source>
        <dbReference type="Proteomes" id="UP000729402"/>
    </source>
</evidence>
<evidence type="ECO:0000313" key="2">
    <source>
        <dbReference type="EMBL" id="KAG8076774.1"/>
    </source>
</evidence>
<comment type="caution">
    <text evidence="2">The sequence shown here is derived from an EMBL/GenBank/DDBJ whole genome shotgun (WGS) entry which is preliminary data.</text>
</comment>
<reference evidence="2" key="2">
    <citation type="submission" date="2021-02" db="EMBL/GenBank/DDBJ databases">
        <authorList>
            <person name="Kimball J.A."/>
            <person name="Haas M.W."/>
            <person name="Macchietto M."/>
            <person name="Kono T."/>
            <person name="Duquette J."/>
            <person name="Shao M."/>
        </authorList>
    </citation>
    <scope>NUCLEOTIDE SEQUENCE</scope>
    <source>
        <tissue evidence="2">Fresh leaf tissue</tissue>
    </source>
</reference>
<name>A0A8J5W4W0_ZIZPA</name>
<gene>
    <name evidence="2" type="ORF">GUJ93_ZPchr0006g40835</name>
</gene>
<feature type="region of interest" description="Disordered" evidence="1">
    <location>
        <begin position="1"/>
        <end position="37"/>
    </location>
</feature>
<feature type="region of interest" description="Disordered" evidence="1">
    <location>
        <begin position="50"/>
        <end position="73"/>
    </location>
</feature>
<evidence type="ECO:0000256" key="1">
    <source>
        <dbReference type="SAM" id="MobiDB-lite"/>
    </source>
</evidence>
<dbReference type="EMBL" id="JAAALK010000283">
    <property type="protein sequence ID" value="KAG8076774.1"/>
    <property type="molecule type" value="Genomic_DNA"/>
</dbReference>
<accession>A0A8J5W4W0</accession>
<sequence>MAIEGADGVEEEAQGSEERSTSHDSGGADGVEEEAQGVMEMGVATGRRAVPAAWRRRRSPGVGVEPRKGCGLT</sequence>
<keyword evidence="3" id="KW-1185">Reference proteome</keyword>